<evidence type="ECO:0000313" key="5">
    <source>
        <dbReference type="Proteomes" id="UP000183997"/>
    </source>
</evidence>
<dbReference type="Proteomes" id="UP000183997">
    <property type="component" value="Unassembled WGS sequence"/>
</dbReference>
<dbReference type="InterPro" id="IPR036271">
    <property type="entry name" value="Tet_transcr_reg_TetR-rel_C_sf"/>
</dbReference>
<dbReference type="PANTHER" id="PTHR30328">
    <property type="entry name" value="TRANSCRIPTIONAL REPRESSOR"/>
    <property type="match status" value="1"/>
</dbReference>
<dbReference type="InterPro" id="IPR001647">
    <property type="entry name" value="HTH_TetR"/>
</dbReference>
<dbReference type="InterPro" id="IPR009057">
    <property type="entry name" value="Homeodomain-like_sf"/>
</dbReference>
<dbReference type="PANTHER" id="PTHR30328:SF54">
    <property type="entry name" value="HTH-TYPE TRANSCRIPTIONAL REPRESSOR SCO4008"/>
    <property type="match status" value="1"/>
</dbReference>
<dbReference type="GO" id="GO:0006355">
    <property type="term" value="P:regulation of DNA-templated transcription"/>
    <property type="evidence" value="ECO:0007669"/>
    <property type="project" value="UniProtKB-ARBA"/>
</dbReference>
<feature type="domain" description="HTH tetR-type" evidence="3">
    <location>
        <begin position="1"/>
        <end position="59"/>
    </location>
</feature>
<sequence length="185" mass="21839">MKDKIIQSAMQQILKFGFRKFTIENIASDLGISKKTVYKYFESKNQIISWVIETHVELEKTRILKAMQTEGGWIEKFKELIYKETREKAPDWLVEELQQYFPEEWEKPCALEEYKRQQLSKLLKKGIETGDIRPNINPAIIDLALCKTIEGVFNFSFLKEHNLSLNEAIEEIEKLFLFGIMKRIS</sequence>
<dbReference type="PRINTS" id="PR00455">
    <property type="entry name" value="HTHTETR"/>
</dbReference>
<dbReference type="Pfam" id="PF00440">
    <property type="entry name" value="TetR_N"/>
    <property type="match status" value="1"/>
</dbReference>
<dbReference type="SUPFAM" id="SSF48498">
    <property type="entry name" value="Tetracyclin repressor-like, C-terminal domain"/>
    <property type="match status" value="1"/>
</dbReference>
<dbReference type="Gene3D" id="1.10.10.60">
    <property type="entry name" value="Homeodomain-like"/>
    <property type="match status" value="1"/>
</dbReference>
<dbReference type="InterPro" id="IPR050109">
    <property type="entry name" value="HTH-type_TetR-like_transc_reg"/>
</dbReference>
<dbReference type="GO" id="GO:0003677">
    <property type="term" value="F:DNA binding"/>
    <property type="evidence" value="ECO:0007669"/>
    <property type="project" value="UniProtKB-UniRule"/>
</dbReference>
<dbReference type="STRING" id="1121421.SAMN02745123_03646"/>
<organism evidence="4 5">
    <name type="scientific">Desulforamulus aeronauticus DSM 10349</name>
    <dbReference type="NCBI Taxonomy" id="1121421"/>
    <lineage>
        <taxon>Bacteria</taxon>
        <taxon>Bacillati</taxon>
        <taxon>Bacillota</taxon>
        <taxon>Clostridia</taxon>
        <taxon>Eubacteriales</taxon>
        <taxon>Peptococcaceae</taxon>
        <taxon>Desulforamulus</taxon>
    </lineage>
</organism>
<feature type="DNA-binding region" description="H-T-H motif" evidence="2">
    <location>
        <begin position="22"/>
        <end position="41"/>
    </location>
</feature>
<evidence type="ECO:0000313" key="4">
    <source>
        <dbReference type="EMBL" id="SHK93708.1"/>
    </source>
</evidence>
<keyword evidence="1 2" id="KW-0238">DNA-binding</keyword>
<evidence type="ECO:0000256" key="1">
    <source>
        <dbReference type="ARBA" id="ARBA00023125"/>
    </source>
</evidence>
<dbReference type="SUPFAM" id="SSF46689">
    <property type="entry name" value="Homeodomain-like"/>
    <property type="match status" value="1"/>
</dbReference>
<dbReference type="AlphaFoldDB" id="A0A1M6WJ16"/>
<gene>
    <name evidence="4" type="ORF">SAMN02745123_03646</name>
</gene>
<dbReference type="PROSITE" id="PS50977">
    <property type="entry name" value="HTH_TETR_2"/>
    <property type="match status" value="1"/>
</dbReference>
<reference evidence="5" key="1">
    <citation type="submission" date="2016-11" db="EMBL/GenBank/DDBJ databases">
        <authorList>
            <person name="Varghese N."/>
            <person name="Submissions S."/>
        </authorList>
    </citation>
    <scope>NUCLEOTIDE SEQUENCE [LARGE SCALE GENOMIC DNA]</scope>
    <source>
        <strain evidence="5">DSM 10349</strain>
    </source>
</reference>
<keyword evidence="5" id="KW-1185">Reference proteome</keyword>
<dbReference type="RefSeq" id="WP_072917200.1">
    <property type="nucleotide sequence ID" value="NZ_FRAR01000031.1"/>
</dbReference>
<dbReference type="OrthoDB" id="9812134at2"/>
<protein>
    <submittedName>
        <fullName evidence="4">Transcriptional regulator, TetR family</fullName>
    </submittedName>
</protein>
<evidence type="ECO:0000259" key="3">
    <source>
        <dbReference type="PROSITE" id="PS50977"/>
    </source>
</evidence>
<proteinExistence type="predicted"/>
<name>A0A1M6WJ16_9FIRM</name>
<accession>A0A1M6WJ16</accession>
<dbReference type="EMBL" id="FRAR01000031">
    <property type="protein sequence ID" value="SHK93708.1"/>
    <property type="molecule type" value="Genomic_DNA"/>
</dbReference>
<evidence type="ECO:0000256" key="2">
    <source>
        <dbReference type="PROSITE-ProRule" id="PRU00335"/>
    </source>
</evidence>
<dbReference type="Gene3D" id="1.10.357.10">
    <property type="entry name" value="Tetracycline Repressor, domain 2"/>
    <property type="match status" value="1"/>
</dbReference>